<accession>A0A423NRL2</accession>
<feature type="region of interest" description="Disordered" evidence="1">
    <location>
        <begin position="1"/>
        <end position="92"/>
    </location>
</feature>
<name>A0A423NRL2_9PSED</name>
<evidence type="ECO:0000313" key="3">
    <source>
        <dbReference type="Proteomes" id="UP000284207"/>
    </source>
</evidence>
<dbReference type="AlphaFoldDB" id="A0A423NRL2"/>
<dbReference type="Proteomes" id="UP000284207">
    <property type="component" value="Unassembled WGS sequence"/>
</dbReference>
<dbReference type="RefSeq" id="WP_123418563.1">
    <property type="nucleotide sequence ID" value="NZ_MOCA01000004.1"/>
</dbReference>
<comment type="caution">
    <text evidence="2">The sequence shown here is derived from an EMBL/GenBank/DDBJ whole genome shotgun (WGS) entry which is preliminary data.</text>
</comment>
<protein>
    <submittedName>
        <fullName evidence="2">Uncharacterized protein</fullName>
    </submittedName>
</protein>
<gene>
    <name evidence="2" type="ORF">BK674_09985</name>
</gene>
<sequence length="92" mass="9573">MSNPSSNDKALNETGNPNDDGFAIGTAGRDEDPNATTDWDVSRDSEDVMTPDDTRGLPGYPGAEHSNPSKRVPDTSVPANGDPAVQNDSGAD</sequence>
<evidence type="ECO:0000256" key="1">
    <source>
        <dbReference type="SAM" id="MobiDB-lite"/>
    </source>
</evidence>
<organism evidence="2 3">
    <name type="scientific">Pseudomonas moraviensis</name>
    <dbReference type="NCBI Taxonomy" id="321662"/>
    <lineage>
        <taxon>Bacteria</taxon>
        <taxon>Pseudomonadati</taxon>
        <taxon>Pseudomonadota</taxon>
        <taxon>Gammaproteobacteria</taxon>
        <taxon>Pseudomonadales</taxon>
        <taxon>Pseudomonadaceae</taxon>
        <taxon>Pseudomonas</taxon>
    </lineage>
</organism>
<dbReference type="EMBL" id="MOCA01000004">
    <property type="protein sequence ID" value="ROO00880.1"/>
    <property type="molecule type" value="Genomic_DNA"/>
</dbReference>
<feature type="compositionally biased region" description="Polar residues" evidence="1">
    <location>
        <begin position="1"/>
        <end position="17"/>
    </location>
</feature>
<proteinExistence type="predicted"/>
<evidence type="ECO:0000313" key="2">
    <source>
        <dbReference type="EMBL" id="ROO00880.1"/>
    </source>
</evidence>
<reference evidence="2 3" key="1">
    <citation type="submission" date="2016-10" db="EMBL/GenBank/DDBJ databases">
        <title>Comparative genome analysis of multiple Pseudomonas spp. focuses on biocontrol and plant growth promoting traits.</title>
        <authorList>
            <person name="Tao X.-Y."/>
            <person name="Taylor C.G."/>
        </authorList>
    </citation>
    <scope>NUCLEOTIDE SEQUENCE [LARGE SCALE GENOMIC DNA]</scope>
    <source>
        <strain evidence="2 3">36B3</strain>
    </source>
</reference>